<organism evidence="1 2">
    <name type="scientific">Eretmocerus hayati</name>
    <dbReference type="NCBI Taxonomy" id="131215"/>
    <lineage>
        <taxon>Eukaryota</taxon>
        <taxon>Metazoa</taxon>
        <taxon>Ecdysozoa</taxon>
        <taxon>Arthropoda</taxon>
        <taxon>Hexapoda</taxon>
        <taxon>Insecta</taxon>
        <taxon>Pterygota</taxon>
        <taxon>Neoptera</taxon>
        <taxon>Endopterygota</taxon>
        <taxon>Hymenoptera</taxon>
        <taxon>Apocrita</taxon>
        <taxon>Proctotrupomorpha</taxon>
        <taxon>Chalcidoidea</taxon>
        <taxon>Aphelinidae</taxon>
        <taxon>Aphelininae</taxon>
        <taxon>Eretmocerus</taxon>
    </lineage>
</organism>
<protein>
    <submittedName>
        <fullName evidence="1">Uncharacterized protein</fullName>
    </submittedName>
</protein>
<keyword evidence="2" id="KW-1185">Reference proteome</keyword>
<dbReference type="EMBL" id="CM056743">
    <property type="protein sequence ID" value="KAJ8673179.1"/>
    <property type="molecule type" value="Genomic_DNA"/>
</dbReference>
<evidence type="ECO:0000313" key="2">
    <source>
        <dbReference type="Proteomes" id="UP001239111"/>
    </source>
</evidence>
<sequence length="667" mass="75596">MRQQRPSWPGCTKAARVPLLFLLAVLLLTRASATPTPVTTTTTTSDETDFDGTTDDDGILTTDNPDDDDDDGNSTEEIGNEKEDWRKGALIYHILPRAFQDSDGDGEGDLQGIISRLDYLDDLGVDAIRLGPIFASAGVDSGYDILNHTDIDDTYGDFDDFDELVDEAHKKGLKIILDVVPNHSSDQHEWFISSAAEEEPYDDYYIWADGKVVDNKVVPPTNWKSSYKDDEGSAWTWHPKRRQWYYHKLDHAEPDLNLRNEDVIQEIMGIVDFWLEKEVDGFCIHVGESENADFLYRLREHIDQWVLDNGAEPKLLLGEIDELDDNAISYYGNDTQPGLIPLSLALITKINDTSDAGDIKDVIEDWMEKLPEGAISSWQLSSQDYSRAASRLNSDLLDGLYMLTLLLPGQTVTYYGEEIGMLNTNISWHETIDIRGLERTEDTYDDYSRDPFRTPMQWNDTTSAGFSDNETTYLPVNPNYVDINVDDELDQPNSNLRAYKRLALLRQNPIFENGDWELNAVNDDQVLILKRSLDNDTCLAIINFGSSKEVVNLTSLYPDLEEDLQVMVDSSNVDVEEDDFPDVPIDNDTDATEGDDDDEDDAKDENKSKDESDEDDSKSSESEEKDSKEENDDDDEEEPSPDSACPRNTFEYFVAIQMALMLWLRLL</sequence>
<reference evidence="1" key="1">
    <citation type="submission" date="2023-04" db="EMBL/GenBank/DDBJ databases">
        <title>A chromosome-level genome assembly of the parasitoid wasp Eretmocerus hayati.</title>
        <authorList>
            <person name="Zhong Y."/>
            <person name="Liu S."/>
            <person name="Liu Y."/>
        </authorList>
    </citation>
    <scope>NUCLEOTIDE SEQUENCE</scope>
    <source>
        <strain evidence="1">ZJU_SS_LIU_2023</strain>
    </source>
</reference>
<evidence type="ECO:0000313" key="1">
    <source>
        <dbReference type="EMBL" id="KAJ8673179.1"/>
    </source>
</evidence>
<proteinExistence type="predicted"/>
<comment type="caution">
    <text evidence="1">The sequence shown here is derived from an EMBL/GenBank/DDBJ whole genome shotgun (WGS) entry which is preliminary data.</text>
</comment>
<dbReference type="Proteomes" id="UP001239111">
    <property type="component" value="Chromosome 3"/>
</dbReference>
<name>A0ACC2NPJ3_9HYME</name>
<gene>
    <name evidence="1" type="ORF">QAD02_004441</name>
</gene>
<accession>A0ACC2NPJ3</accession>